<sequence length="559" mass="62747">MPFPLGGNQMSWTTNLWILPVSLLVAAVAALIAALVPYVWASRRPKSFPPGPKPLPIIGNLNLIPPSKAFTLFHEWTKQYGPIIGLKFGPANVVVLNHWKDVQELLEKRGHIYSSRPANYIANELICKNETHILFAPYGDGWKVLRRAAQGLFTPASLASVLPIQEAEATQTLYDILREPARYYEHIQRYTTAVILASVFGQRGEDFNSPNVQALYDVQNRFTALLEPGAAPPVDGITFLQHIPESLAPWKRRAKEIRRDQRALYFRLLNGTKERMQRGVRTGCFMEKLLDDQAKNGLDEEHTTYLGGILMEAGSDTTSSTLLSFLLALLQNPLALRRAQEDVDRVCGVERSPTMNDLDDLPYIEACMHEILRWRPVAAGGIPHMLTQTDTYKGYIFPAGTIFFANTWAIHHDEDEYDEPAAFNPDRWLGGNKFGTKENISTVLPNEGKQQQQLLQQRKTSYGWGAGRRICSGQKMAEASLKINIAKMVWAFDFAIEGADADARGGRRPDVSVETGYQGGFLVCPKKFPVRIRPRSDKHAAVVRREWEGLRGFYESLAA</sequence>
<name>A0ABR4J7I8_9EURO</name>
<dbReference type="PANTHER" id="PTHR46300:SF2">
    <property type="entry name" value="CYTOCHROME P450 MONOOXYGENASE ALNH-RELATED"/>
    <property type="match status" value="1"/>
</dbReference>
<keyword evidence="5" id="KW-0408">Iron</keyword>
<dbReference type="EMBL" id="JBFXLU010000188">
    <property type="protein sequence ID" value="KAL2835986.1"/>
    <property type="molecule type" value="Genomic_DNA"/>
</dbReference>
<keyword evidence="7" id="KW-0812">Transmembrane</keyword>
<dbReference type="InterPro" id="IPR050364">
    <property type="entry name" value="Cytochrome_P450_fung"/>
</dbReference>
<reference evidence="8 9" key="1">
    <citation type="submission" date="2024-07" db="EMBL/GenBank/DDBJ databases">
        <title>Section-level genome sequencing and comparative genomics of Aspergillus sections Usti and Cavernicolus.</title>
        <authorList>
            <consortium name="Lawrence Berkeley National Laboratory"/>
            <person name="Nybo J.L."/>
            <person name="Vesth T.C."/>
            <person name="Theobald S."/>
            <person name="Frisvad J.C."/>
            <person name="Larsen T.O."/>
            <person name="Kjaerboelling I."/>
            <person name="Rothschild-Mancinelli K."/>
            <person name="Lyhne E.K."/>
            <person name="Kogle M.E."/>
            <person name="Barry K."/>
            <person name="Clum A."/>
            <person name="Na H."/>
            <person name="Ledsgaard L."/>
            <person name="Lin J."/>
            <person name="Lipzen A."/>
            <person name="Kuo A."/>
            <person name="Riley R."/>
            <person name="Mondo S."/>
            <person name="Labutti K."/>
            <person name="Haridas S."/>
            <person name="Pangalinan J."/>
            <person name="Salamov A.A."/>
            <person name="Simmons B.A."/>
            <person name="Magnuson J.K."/>
            <person name="Chen J."/>
            <person name="Drula E."/>
            <person name="Henrissat B."/>
            <person name="Wiebenga A."/>
            <person name="Lubbers R.J."/>
            <person name="Gomes A.C."/>
            <person name="Makela M.R."/>
            <person name="Stajich J."/>
            <person name="Grigoriev I.V."/>
            <person name="Mortensen U.H."/>
            <person name="De Vries R.P."/>
            <person name="Baker S.E."/>
            <person name="Andersen M.R."/>
        </authorList>
    </citation>
    <scope>NUCLEOTIDE SEQUENCE [LARGE SCALE GENOMIC DNA]</scope>
    <source>
        <strain evidence="8 9">CBS 123904</strain>
    </source>
</reference>
<accession>A0ABR4J7I8</accession>
<evidence type="ECO:0000256" key="1">
    <source>
        <dbReference type="ARBA" id="ARBA00001971"/>
    </source>
</evidence>
<comment type="caution">
    <text evidence="8">The sequence shown here is derived from an EMBL/GenBank/DDBJ whole genome shotgun (WGS) entry which is preliminary data.</text>
</comment>
<dbReference type="SUPFAM" id="SSF48264">
    <property type="entry name" value="Cytochrome P450"/>
    <property type="match status" value="1"/>
</dbReference>
<dbReference type="CDD" id="cd11065">
    <property type="entry name" value="CYP64-like"/>
    <property type="match status" value="1"/>
</dbReference>
<keyword evidence="7" id="KW-0472">Membrane</keyword>
<dbReference type="Gene3D" id="1.10.630.10">
    <property type="entry name" value="Cytochrome P450"/>
    <property type="match status" value="1"/>
</dbReference>
<dbReference type="PRINTS" id="PR00385">
    <property type="entry name" value="P450"/>
</dbReference>
<dbReference type="PANTHER" id="PTHR46300">
    <property type="entry name" value="P450, PUTATIVE (EUROFUNG)-RELATED-RELATED"/>
    <property type="match status" value="1"/>
</dbReference>
<evidence type="ECO:0000256" key="7">
    <source>
        <dbReference type="SAM" id="Phobius"/>
    </source>
</evidence>
<keyword evidence="4" id="KW-0560">Oxidoreductase</keyword>
<keyword evidence="7" id="KW-1133">Transmembrane helix</keyword>
<dbReference type="Proteomes" id="UP001610446">
    <property type="component" value="Unassembled WGS sequence"/>
</dbReference>
<feature type="transmembrane region" description="Helical" evidence="7">
    <location>
        <begin position="16"/>
        <end position="40"/>
    </location>
</feature>
<proteinExistence type="inferred from homology"/>
<comment type="similarity">
    <text evidence="2">Belongs to the cytochrome P450 family.</text>
</comment>
<dbReference type="InterPro" id="IPR001128">
    <property type="entry name" value="Cyt_P450"/>
</dbReference>
<evidence type="ECO:0000313" key="8">
    <source>
        <dbReference type="EMBL" id="KAL2835986.1"/>
    </source>
</evidence>
<gene>
    <name evidence="8" type="ORF">BJY01DRAFT_222718</name>
</gene>
<evidence type="ECO:0000256" key="2">
    <source>
        <dbReference type="ARBA" id="ARBA00010617"/>
    </source>
</evidence>
<dbReference type="PRINTS" id="PR00463">
    <property type="entry name" value="EP450I"/>
</dbReference>
<evidence type="ECO:0000256" key="5">
    <source>
        <dbReference type="ARBA" id="ARBA00023004"/>
    </source>
</evidence>
<keyword evidence="3" id="KW-0479">Metal-binding</keyword>
<dbReference type="InterPro" id="IPR036396">
    <property type="entry name" value="Cyt_P450_sf"/>
</dbReference>
<evidence type="ECO:0000256" key="3">
    <source>
        <dbReference type="ARBA" id="ARBA00022723"/>
    </source>
</evidence>
<organism evidence="8 9">
    <name type="scientific">Aspergillus pseudoustus</name>
    <dbReference type="NCBI Taxonomy" id="1810923"/>
    <lineage>
        <taxon>Eukaryota</taxon>
        <taxon>Fungi</taxon>
        <taxon>Dikarya</taxon>
        <taxon>Ascomycota</taxon>
        <taxon>Pezizomycotina</taxon>
        <taxon>Eurotiomycetes</taxon>
        <taxon>Eurotiomycetidae</taxon>
        <taxon>Eurotiales</taxon>
        <taxon>Aspergillaceae</taxon>
        <taxon>Aspergillus</taxon>
        <taxon>Aspergillus subgen. Nidulantes</taxon>
    </lineage>
</organism>
<evidence type="ECO:0000313" key="9">
    <source>
        <dbReference type="Proteomes" id="UP001610446"/>
    </source>
</evidence>
<keyword evidence="9" id="KW-1185">Reference proteome</keyword>
<dbReference type="InterPro" id="IPR002401">
    <property type="entry name" value="Cyt_P450_E_grp-I"/>
</dbReference>
<dbReference type="Pfam" id="PF00067">
    <property type="entry name" value="p450"/>
    <property type="match status" value="1"/>
</dbReference>
<evidence type="ECO:0000256" key="4">
    <source>
        <dbReference type="ARBA" id="ARBA00023002"/>
    </source>
</evidence>
<keyword evidence="6" id="KW-0503">Monooxygenase</keyword>
<protein>
    <submittedName>
        <fullName evidence="8">Cytochrome P450</fullName>
    </submittedName>
</protein>
<evidence type="ECO:0000256" key="6">
    <source>
        <dbReference type="ARBA" id="ARBA00023033"/>
    </source>
</evidence>
<comment type="cofactor">
    <cofactor evidence="1">
        <name>heme</name>
        <dbReference type="ChEBI" id="CHEBI:30413"/>
    </cofactor>
</comment>